<feature type="compositionally biased region" description="Low complexity" evidence="1">
    <location>
        <begin position="22"/>
        <end position="45"/>
    </location>
</feature>
<feature type="compositionally biased region" description="Basic residues" evidence="1">
    <location>
        <begin position="446"/>
        <end position="455"/>
    </location>
</feature>
<proteinExistence type="predicted"/>
<dbReference type="GeneID" id="83204607"/>
<accession>A0A9W9NP87</accession>
<dbReference type="EMBL" id="JAPQKS010000006">
    <property type="protein sequence ID" value="KAJ5223466.1"/>
    <property type="molecule type" value="Genomic_DNA"/>
</dbReference>
<dbReference type="OrthoDB" id="9975114at2759"/>
<sequence length="854" mass="94659">MSSHSIRRSNIPRQPSIDPDIARSQAAAAASRAMRSSQRSSVESRTSYDRLGGPNNVAVPSRRPTSRLRTDSSSACESLASSKDDRAPTVSERAHIQVESAILSPIIEPKGLDGRDSSVPSSYRRLRKAKSMFSTRQRFPQSSYGTPSISPQSGYDLDHGSGFSFPRTLRHSTSFARGRPGRKLHHAKSHDAAIELARESFVEEAEKTGNLQPSFFTHHQKEHKPFRKTFRATSESSGTGKLSRKASFKSFHRRSRTFSATIKNGLRRVLGLSKTVEQPEKVSSVEKIEPAAHSESPAVPARPIYVRKLTAETEYGYSSSEPSPLRVTAIRSDPSRSMQGIRTTSRASTAVNPIAAEQYSQSFPLVEGHGDLNTQLVASGEATLAPCDQPARLIFDGLINTHDLYTALVRRQLERAAQCANEEIVYGNVPEHRAIPERASSVYSQRSRRTVRTVRRVPSTESSASPRSFATARVDSSSPTKLQHAARYTPQSLYVPNNEKTGPSSAVVEPVSPQSAFIVQDSDEDTESVVARLSPRPESVSPTSLYSRTTSGKTPLASTVSLKRDVGTVTIISSERSAYASPTRPCEAKSNLQPSADWQKWFSSEIDKIEMTYPTRGHVREEAQMQDDEEEITQILRQAADSGRGPAPLPEHTEECTVSTRQPSLKAVPQSNFSRPFSRSSSTRTIQSAQKVQTKGEIKVSENEGQTEDLSTISMPIRSISASDRTLSPMRLRYSNTPRIPESPTPPPRACNPSIKRIWTQDQYRRYSARRPTVKAKPAQFRSLRTARESRYNNENARNHEHDDMMDEYHAMQEGPGTMSSKQMVEMFLDSRRRQMGLAENSDGESTVTGEAFM</sequence>
<feature type="compositionally biased region" description="Basic residues" evidence="1">
    <location>
        <begin position="220"/>
        <end position="230"/>
    </location>
</feature>
<name>A0A9W9NP87_9EURO</name>
<keyword evidence="3" id="KW-1185">Reference proteome</keyword>
<dbReference type="RefSeq" id="XP_058327649.1">
    <property type="nucleotide sequence ID" value="XM_058477304.1"/>
</dbReference>
<feature type="compositionally biased region" description="Polar residues" evidence="1">
    <location>
        <begin position="132"/>
        <end position="149"/>
    </location>
</feature>
<feature type="region of interest" description="Disordered" evidence="1">
    <location>
        <begin position="437"/>
        <end position="553"/>
    </location>
</feature>
<feature type="compositionally biased region" description="Polar residues" evidence="1">
    <location>
        <begin position="231"/>
        <end position="240"/>
    </location>
</feature>
<dbReference type="Proteomes" id="UP001150941">
    <property type="component" value="Unassembled WGS sequence"/>
</dbReference>
<feature type="compositionally biased region" description="Low complexity" evidence="1">
    <location>
        <begin position="72"/>
        <end position="81"/>
    </location>
</feature>
<gene>
    <name evidence="2" type="ORF">N7468_008008</name>
</gene>
<feature type="compositionally biased region" description="Polar residues" evidence="1">
    <location>
        <begin position="464"/>
        <end position="481"/>
    </location>
</feature>
<feature type="region of interest" description="Disordered" evidence="1">
    <location>
        <begin position="1"/>
        <end position="92"/>
    </location>
</feature>
<evidence type="ECO:0000313" key="3">
    <source>
        <dbReference type="Proteomes" id="UP001150941"/>
    </source>
</evidence>
<dbReference type="AlphaFoldDB" id="A0A9W9NP87"/>
<feature type="compositionally biased region" description="Basic and acidic residues" evidence="1">
    <location>
        <begin position="82"/>
        <end position="92"/>
    </location>
</feature>
<protein>
    <submittedName>
        <fullName evidence="2">Uncharacterized protein</fullName>
    </submittedName>
</protein>
<feature type="region of interest" description="Disordered" evidence="1">
    <location>
        <begin position="641"/>
        <end position="709"/>
    </location>
</feature>
<evidence type="ECO:0000256" key="1">
    <source>
        <dbReference type="SAM" id="MobiDB-lite"/>
    </source>
</evidence>
<reference evidence="2" key="2">
    <citation type="journal article" date="2023" name="IMA Fungus">
        <title>Comparative genomic study of the Penicillium genus elucidates a diverse pangenome and 15 lateral gene transfer events.</title>
        <authorList>
            <person name="Petersen C."/>
            <person name="Sorensen T."/>
            <person name="Nielsen M.R."/>
            <person name="Sondergaard T.E."/>
            <person name="Sorensen J.L."/>
            <person name="Fitzpatrick D.A."/>
            <person name="Frisvad J.C."/>
            <person name="Nielsen K.L."/>
        </authorList>
    </citation>
    <scope>NUCLEOTIDE SEQUENCE</scope>
    <source>
        <strain evidence="2">IBT 19713</strain>
    </source>
</reference>
<feature type="compositionally biased region" description="Polar residues" evidence="1">
    <location>
        <begin position="540"/>
        <end position="553"/>
    </location>
</feature>
<feature type="compositionally biased region" description="Low complexity" evidence="1">
    <location>
        <begin position="671"/>
        <end position="685"/>
    </location>
</feature>
<reference evidence="2" key="1">
    <citation type="submission" date="2022-11" db="EMBL/GenBank/DDBJ databases">
        <authorList>
            <person name="Petersen C."/>
        </authorList>
    </citation>
    <scope>NUCLEOTIDE SEQUENCE</scope>
    <source>
        <strain evidence="2">IBT 19713</strain>
    </source>
</reference>
<comment type="caution">
    <text evidence="2">The sequence shown here is derived from an EMBL/GenBank/DDBJ whole genome shotgun (WGS) entry which is preliminary data.</text>
</comment>
<evidence type="ECO:0000313" key="2">
    <source>
        <dbReference type="EMBL" id="KAJ5223466.1"/>
    </source>
</evidence>
<feature type="region of interest" description="Disordered" evidence="1">
    <location>
        <begin position="220"/>
        <end position="248"/>
    </location>
</feature>
<organism evidence="2 3">
    <name type="scientific">Penicillium chermesinum</name>
    <dbReference type="NCBI Taxonomy" id="63820"/>
    <lineage>
        <taxon>Eukaryota</taxon>
        <taxon>Fungi</taxon>
        <taxon>Dikarya</taxon>
        <taxon>Ascomycota</taxon>
        <taxon>Pezizomycotina</taxon>
        <taxon>Eurotiomycetes</taxon>
        <taxon>Eurotiomycetidae</taxon>
        <taxon>Eurotiales</taxon>
        <taxon>Aspergillaceae</taxon>
        <taxon>Penicillium</taxon>
    </lineage>
</organism>
<feature type="compositionally biased region" description="Polar residues" evidence="1">
    <location>
        <begin position="489"/>
        <end position="504"/>
    </location>
</feature>
<feature type="region of interest" description="Disordered" evidence="1">
    <location>
        <begin position="130"/>
        <end position="149"/>
    </location>
</feature>